<dbReference type="InterPro" id="IPR001119">
    <property type="entry name" value="SLH_dom"/>
</dbReference>
<feature type="signal peptide" evidence="3">
    <location>
        <begin position="1"/>
        <end position="25"/>
    </location>
</feature>
<feature type="chain" id="PRO_5002703003" description="SLH domain-containing protein" evidence="3">
    <location>
        <begin position="26"/>
        <end position="765"/>
    </location>
</feature>
<dbReference type="Proteomes" id="UP000001572">
    <property type="component" value="Chromosome"/>
</dbReference>
<evidence type="ECO:0000256" key="2">
    <source>
        <dbReference type="SAM" id="MobiDB-lite"/>
    </source>
</evidence>
<evidence type="ECO:0000313" key="6">
    <source>
        <dbReference type="Proteomes" id="UP000001572"/>
    </source>
</evidence>
<dbReference type="STRING" id="293826.Amet_4606"/>
<sequence>MKVKKALSGVLIAGIIFTSGGVVFADQQVPAEIALEVGEDKLTEEVAREMTEKYLREFFNIEVDEENQIRLEYRENWGGAGEHIWNLHLYRNQRDGGLNIDMTINAKTGKLISVNKYEYNHSEDNQVSKYTREEAQQLAEMFLREKHGELLPQLDINPSDDHIYYQQNTGLRPTEHRFFYRRQQEGVYVLNDGITVGISSGTGEINSYSYNWSDEELPKKGSVVSKEEAGEVLKNNLKLNLNYIPVRDERNPYEQSLQEIKLAYSPSYEAGSMVDAHTGKSIDLSQMGREEVKKVNMTEEQRNRLNRSVAVKPSREKEMTREEANQLAKETLNKIYDEETKLISTNYASSGGMGSGERKLWEVGFGLGDQNMAQGSMAFDALTGEVAHIHYYNFRMQEGLGSQDEGFEPEVTWEEAYHRAVDILIDIHPDKLRNSETEQTYYESHHYYNGQRMQDERYHFTFSRKENGIPVNMNHISVEFNGATGNLENMYVNWQEATFPKVTDVMDEEEMKVRFLEQTEVQLGYNFIPVVADGEESTQKVKLVYINRPKNGSVYFNYIDGKTGQFLNWQGQAMDQVKEGVSHSLEMIKGHWAERELRIMVETGALDLKEKDLEDKMTRNEVLKMMVNARGQGHYWGEEEPLKFTDISKSDFNYRDIQSAVFHGLIKNEAKPLNGDEFITREELAAMLVNMAKLEKVAQIEGIYTLPFIDVMEISQDRFGHVAIAYGLEILKGGGTTYGPKDEVDIAQVSVGIYRTMEVMGNSVR</sequence>
<evidence type="ECO:0000259" key="4">
    <source>
        <dbReference type="PROSITE" id="PS51272"/>
    </source>
</evidence>
<name>A6TWV9_ALKMQ</name>
<keyword evidence="3" id="KW-0732">Signal</keyword>
<feature type="compositionally biased region" description="Basic and acidic residues" evidence="2">
    <location>
        <begin position="313"/>
        <end position="324"/>
    </location>
</feature>
<dbReference type="EMBL" id="CP000724">
    <property type="protein sequence ID" value="ABR50677.1"/>
    <property type="molecule type" value="Genomic_DNA"/>
</dbReference>
<dbReference type="KEGG" id="amt:Amet_4606"/>
<dbReference type="AlphaFoldDB" id="A6TWV9"/>
<gene>
    <name evidence="5" type="ordered locus">Amet_4606</name>
</gene>
<organism evidence="5 6">
    <name type="scientific">Alkaliphilus metalliredigens (strain QYMF)</name>
    <dbReference type="NCBI Taxonomy" id="293826"/>
    <lineage>
        <taxon>Bacteria</taxon>
        <taxon>Bacillati</taxon>
        <taxon>Bacillota</taxon>
        <taxon>Clostridia</taxon>
        <taxon>Peptostreptococcales</taxon>
        <taxon>Natronincolaceae</taxon>
        <taxon>Alkaliphilus</taxon>
    </lineage>
</organism>
<dbReference type="eggNOG" id="COG1657">
    <property type="taxonomic scope" value="Bacteria"/>
</dbReference>
<dbReference type="Pfam" id="PF16244">
    <property type="entry name" value="DUF4901"/>
    <property type="match status" value="2"/>
</dbReference>
<dbReference type="PROSITE" id="PS51272">
    <property type="entry name" value="SLH"/>
    <property type="match status" value="1"/>
</dbReference>
<evidence type="ECO:0000313" key="5">
    <source>
        <dbReference type="EMBL" id="ABR50677.1"/>
    </source>
</evidence>
<feature type="domain" description="SLH" evidence="4">
    <location>
        <begin position="640"/>
        <end position="702"/>
    </location>
</feature>
<keyword evidence="1" id="KW-0677">Repeat</keyword>
<evidence type="ECO:0000256" key="1">
    <source>
        <dbReference type="ARBA" id="ARBA00022737"/>
    </source>
</evidence>
<protein>
    <recommendedName>
        <fullName evidence="4">SLH domain-containing protein</fullName>
    </recommendedName>
</protein>
<dbReference type="HOGENOM" id="CLU_019560_0_0_9"/>
<reference evidence="6" key="1">
    <citation type="journal article" date="2016" name="Genome Announc.">
        <title>Complete genome sequence of Alkaliphilus metalliredigens strain QYMF, an alkaliphilic and metal-reducing bacterium isolated from borax-contaminated leachate ponds.</title>
        <authorList>
            <person name="Hwang C."/>
            <person name="Copeland A."/>
            <person name="Lucas S."/>
            <person name="Lapidus A."/>
            <person name="Barry K."/>
            <person name="Detter J.C."/>
            <person name="Glavina Del Rio T."/>
            <person name="Hammon N."/>
            <person name="Israni S."/>
            <person name="Dalin E."/>
            <person name="Tice H."/>
            <person name="Pitluck S."/>
            <person name="Chertkov O."/>
            <person name="Brettin T."/>
            <person name="Bruce D."/>
            <person name="Han C."/>
            <person name="Schmutz J."/>
            <person name="Larimer F."/>
            <person name="Land M.L."/>
            <person name="Hauser L."/>
            <person name="Kyrpides N."/>
            <person name="Mikhailova N."/>
            <person name="Ye Q."/>
            <person name="Zhou J."/>
            <person name="Richardson P."/>
            <person name="Fields M.W."/>
        </authorList>
    </citation>
    <scope>NUCLEOTIDE SEQUENCE [LARGE SCALE GENOMIC DNA]</scope>
    <source>
        <strain evidence="6">QYMF</strain>
    </source>
</reference>
<dbReference type="InterPro" id="IPR032599">
    <property type="entry name" value="YcdB/YcdC_rep_domain"/>
</dbReference>
<evidence type="ECO:0000256" key="3">
    <source>
        <dbReference type="SAM" id="SignalP"/>
    </source>
</evidence>
<feature type="region of interest" description="Disordered" evidence="2">
    <location>
        <begin position="299"/>
        <end position="325"/>
    </location>
</feature>
<accession>A6TWV9</accession>
<dbReference type="RefSeq" id="WP_012065565.1">
    <property type="nucleotide sequence ID" value="NC_009633.1"/>
</dbReference>
<dbReference type="OrthoDB" id="2473368at2"/>
<keyword evidence="6" id="KW-1185">Reference proteome</keyword>
<proteinExistence type="predicted"/>